<keyword evidence="1" id="KW-0677">Repeat</keyword>
<dbReference type="InterPro" id="IPR050745">
    <property type="entry name" value="Multifunctional_regulatory"/>
</dbReference>
<dbReference type="OrthoDB" id="194358at2759"/>
<proteinExistence type="predicted"/>
<dbReference type="AlphaFoldDB" id="A0A364LEE3"/>
<dbReference type="RefSeq" id="XP_040738653.1">
    <property type="nucleotide sequence ID" value="XM_040872750.1"/>
</dbReference>
<feature type="repeat" description="ANK" evidence="3">
    <location>
        <begin position="286"/>
        <end position="318"/>
    </location>
</feature>
<dbReference type="SMART" id="SM00248">
    <property type="entry name" value="ANK"/>
    <property type="match status" value="4"/>
</dbReference>
<evidence type="ECO:0000256" key="2">
    <source>
        <dbReference type="ARBA" id="ARBA00023043"/>
    </source>
</evidence>
<evidence type="ECO:0000256" key="3">
    <source>
        <dbReference type="PROSITE-ProRule" id="PRU00023"/>
    </source>
</evidence>
<dbReference type="InterPro" id="IPR036770">
    <property type="entry name" value="Ankyrin_rpt-contain_sf"/>
</dbReference>
<dbReference type="Gene3D" id="1.25.40.20">
    <property type="entry name" value="Ankyrin repeat-containing domain"/>
    <property type="match status" value="2"/>
</dbReference>
<protein>
    <submittedName>
        <fullName evidence="4">Uncharacterized protein</fullName>
    </submittedName>
</protein>
<sequence length="573" mass="64711">MAEVIAVVGGIASVSQVLLYLAQVTTHAVRFYSSFTEAPRVLGQIQEKLHILTQISGQLQSYTTECNDGDLLPLETKELLLQIVKRVQASLDKAKLKCEVVASGNIKRKLKRVAWVIRDEPALNKLLQDLYDSDQILHMVMQLLTMKTNLLALKYHSTALQQASSGNKKAKTGPLSVPVATTKSKYMVYSWPWLRQLGFYGRVHTSSYSQCFLDADIFLGYKFPAWLWTKSIEFQLQLRIPSLIRMQNRVLVDSPWMIACRQGDIDRMRQHLADKSGSVGDRLSCTGQTPLMLSIESGNIDAIKVLLDAGANPNLGDDDGITPMFFALGMNPRKNKRFVQLPPRGPTWLDIIRLLADHDASVHDIVHGNSLTTLNLIWDRDKQHRTLDFFHFLEDQCYVDFGEKVGAWSAFTSALRSTGSSLKCLQFLKAKGMDFSKISADGRSLLHFGAELAHEPEVIEYLCETCPPQYINRQDDWRWTPLHYAIVFDALHIPREDSLSKVELLVRRGADPFITARASPLVNVDKYEFTALELSESLRSDQYEKFLEILKDCGHEIPEEALGNVFHEATPSQ</sequence>
<dbReference type="PANTHER" id="PTHR24189">
    <property type="entry name" value="MYOTROPHIN"/>
    <property type="match status" value="1"/>
</dbReference>
<dbReference type="InterPro" id="IPR002110">
    <property type="entry name" value="Ankyrin_rpt"/>
</dbReference>
<keyword evidence="2 3" id="KW-0040">ANK repeat</keyword>
<evidence type="ECO:0000313" key="4">
    <source>
        <dbReference type="EMBL" id="RAO74139.1"/>
    </source>
</evidence>
<dbReference type="Pfam" id="PF12796">
    <property type="entry name" value="Ank_2"/>
    <property type="match status" value="2"/>
</dbReference>
<accession>A0A364LEE3</accession>
<name>A0A364LEE3_TALAM</name>
<evidence type="ECO:0000313" key="5">
    <source>
        <dbReference type="Proteomes" id="UP000249363"/>
    </source>
</evidence>
<comment type="caution">
    <text evidence="4">The sequence shown here is derived from an EMBL/GenBank/DDBJ whole genome shotgun (WGS) entry which is preliminary data.</text>
</comment>
<dbReference type="PANTHER" id="PTHR24189:SF50">
    <property type="entry name" value="ANKYRIN REPEAT AND SOCS BOX PROTEIN 2"/>
    <property type="match status" value="1"/>
</dbReference>
<dbReference type="PROSITE" id="PS50297">
    <property type="entry name" value="ANK_REP_REGION"/>
    <property type="match status" value="1"/>
</dbReference>
<dbReference type="STRING" id="1196081.A0A364LEE3"/>
<gene>
    <name evidence="4" type="ORF">BHQ10_010151</name>
</gene>
<evidence type="ECO:0000256" key="1">
    <source>
        <dbReference type="ARBA" id="ARBA00022737"/>
    </source>
</evidence>
<dbReference type="EMBL" id="MIKG01000029">
    <property type="protein sequence ID" value="RAO74139.1"/>
    <property type="molecule type" value="Genomic_DNA"/>
</dbReference>
<dbReference type="SUPFAM" id="SSF48403">
    <property type="entry name" value="Ankyrin repeat"/>
    <property type="match status" value="1"/>
</dbReference>
<dbReference type="Proteomes" id="UP000249363">
    <property type="component" value="Unassembled WGS sequence"/>
</dbReference>
<dbReference type="GeneID" id="63799365"/>
<organism evidence="4 5">
    <name type="scientific">Talaromyces amestolkiae</name>
    <dbReference type="NCBI Taxonomy" id="1196081"/>
    <lineage>
        <taxon>Eukaryota</taxon>
        <taxon>Fungi</taxon>
        <taxon>Dikarya</taxon>
        <taxon>Ascomycota</taxon>
        <taxon>Pezizomycotina</taxon>
        <taxon>Eurotiomycetes</taxon>
        <taxon>Eurotiomycetidae</taxon>
        <taxon>Eurotiales</taxon>
        <taxon>Trichocomaceae</taxon>
        <taxon>Talaromyces</taxon>
        <taxon>Talaromyces sect. Talaromyces</taxon>
    </lineage>
</organism>
<reference evidence="4 5" key="1">
    <citation type="journal article" date="2017" name="Biotechnol. Biofuels">
        <title>Differential beta-glucosidase expression as a function of carbon source availability in Talaromyces amestolkiae: a genomic and proteomic approach.</title>
        <authorList>
            <person name="de Eugenio L.I."/>
            <person name="Mendez-Liter J.A."/>
            <person name="Nieto-Dominguez M."/>
            <person name="Alonso L."/>
            <person name="Gil-Munoz J."/>
            <person name="Barriuso J."/>
            <person name="Prieto A."/>
            <person name="Martinez M.J."/>
        </authorList>
    </citation>
    <scope>NUCLEOTIDE SEQUENCE [LARGE SCALE GENOMIC DNA]</scope>
    <source>
        <strain evidence="4 5">CIB</strain>
    </source>
</reference>
<dbReference type="PROSITE" id="PS50088">
    <property type="entry name" value="ANK_REPEAT"/>
    <property type="match status" value="1"/>
</dbReference>
<keyword evidence="5" id="KW-1185">Reference proteome</keyword>